<sequence length="155" mass="17542">MGQRIRVSRLFAVSSERMLTLAGSPPSICREVSGLQSRLRLKGQVFGLVEHFGYDENDDVYGKPNDPRFSYTPKSFDKIPWKSILLALFLLFLGSLLLFLSYFIFTGHMGGDLSQAYGLLALGILTFLPGFYETRIAYYAWRGAKGYRFASIPDY</sequence>
<evidence type="ECO:0000256" key="6">
    <source>
        <dbReference type="SAM" id="Phobius"/>
    </source>
</evidence>
<name>A0A5E4EWC8_PRUDU</name>
<comment type="similarity">
    <text evidence="2">Belongs to the TMEM134/TMEM230 family.</text>
</comment>
<keyword evidence="3 6" id="KW-0812">Transmembrane</keyword>
<evidence type="ECO:0000313" key="7">
    <source>
        <dbReference type="EMBL" id="VVA20065.1"/>
    </source>
</evidence>
<dbReference type="InterPro" id="IPR008590">
    <property type="entry name" value="TMEM_230/134"/>
</dbReference>
<feature type="transmembrane region" description="Helical" evidence="6">
    <location>
        <begin position="84"/>
        <end position="105"/>
    </location>
</feature>
<dbReference type="FunCoup" id="A0A5E4EWC8">
    <property type="interactions" value="1984"/>
</dbReference>
<proteinExistence type="inferred from homology"/>
<dbReference type="InterPro" id="IPR044234">
    <property type="entry name" value="TMEM230"/>
</dbReference>
<dbReference type="EMBL" id="CABIKO010000041">
    <property type="protein sequence ID" value="VVA20065.1"/>
    <property type="molecule type" value="Genomic_DNA"/>
</dbReference>
<gene>
    <name evidence="7" type="ORF">ALMOND_2B003805</name>
</gene>
<dbReference type="GO" id="GO:0016020">
    <property type="term" value="C:membrane"/>
    <property type="evidence" value="ECO:0007669"/>
    <property type="project" value="UniProtKB-SubCell"/>
</dbReference>
<evidence type="ECO:0000256" key="4">
    <source>
        <dbReference type="ARBA" id="ARBA00022989"/>
    </source>
</evidence>
<evidence type="ECO:0000313" key="8">
    <source>
        <dbReference type="Proteomes" id="UP000327085"/>
    </source>
</evidence>
<comment type="subcellular location">
    <subcellularLocation>
        <location evidence="1">Membrane</location>
        <topology evidence="1">Multi-pass membrane protein</topology>
    </subcellularLocation>
</comment>
<dbReference type="Pfam" id="PF05915">
    <property type="entry name" value="TMEM_230_134"/>
    <property type="match status" value="1"/>
</dbReference>
<accession>A0A5E4EWC8</accession>
<dbReference type="Proteomes" id="UP000327085">
    <property type="component" value="Chromosome 3"/>
</dbReference>
<evidence type="ECO:0000256" key="1">
    <source>
        <dbReference type="ARBA" id="ARBA00004141"/>
    </source>
</evidence>
<dbReference type="Gramene" id="VVA20065">
    <property type="protein sequence ID" value="VVA20065"/>
    <property type="gene ID" value="Prudul26B003805"/>
</dbReference>
<evidence type="ECO:0000256" key="2">
    <source>
        <dbReference type="ARBA" id="ARBA00007743"/>
    </source>
</evidence>
<keyword evidence="4 6" id="KW-1133">Transmembrane helix</keyword>
<dbReference type="InParanoid" id="A0A5E4EWC8"/>
<feature type="transmembrane region" description="Helical" evidence="6">
    <location>
        <begin position="117"/>
        <end position="141"/>
    </location>
</feature>
<dbReference type="GO" id="GO:0012505">
    <property type="term" value="C:endomembrane system"/>
    <property type="evidence" value="ECO:0007669"/>
    <property type="project" value="TreeGrafter"/>
</dbReference>
<dbReference type="PANTHER" id="PTHR15664">
    <property type="entry name" value="C20ORF30 PROTEIN"/>
    <property type="match status" value="1"/>
</dbReference>
<evidence type="ECO:0000256" key="3">
    <source>
        <dbReference type="ARBA" id="ARBA00022692"/>
    </source>
</evidence>
<protein>
    <submittedName>
        <fullName evidence="7">PREDICTED: transmembrane</fullName>
    </submittedName>
</protein>
<evidence type="ECO:0000256" key="5">
    <source>
        <dbReference type="ARBA" id="ARBA00023136"/>
    </source>
</evidence>
<keyword evidence="5 6" id="KW-0472">Membrane</keyword>
<dbReference type="PANTHER" id="PTHR15664:SF21">
    <property type="entry name" value="TRANSMEMBRANE PROTEIN 230"/>
    <property type="match status" value="1"/>
</dbReference>
<reference evidence="8" key="1">
    <citation type="journal article" date="2020" name="Plant J.">
        <title>Transposons played a major role in the diversification between the closely related almond and peach genomes: results from the almond genome sequence.</title>
        <authorList>
            <person name="Alioto T."/>
            <person name="Alexiou K.G."/>
            <person name="Bardil A."/>
            <person name="Barteri F."/>
            <person name="Castanera R."/>
            <person name="Cruz F."/>
            <person name="Dhingra A."/>
            <person name="Duval H."/>
            <person name="Fernandez I Marti A."/>
            <person name="Frias L."/>
            <person name="Galan B."/>
            <person name="Garcia J.L."/>
            <person name="Howad W."/>
            <person name="Gomez-Garrido J."/>
            <person name="Gut M."/>
            <person name="Julca I."/>
            <person name="Morata J."/>
            <person name="Puigdomenech P."/>
            <person name="Ribeca P."/>
            <person name="Rubio Cabetas M.J."/>
            <person name="Vlasova A."/>
            <person name="Wirthensohn M."/>
            <person name="Garcia-Mas J."/>
            <person name="Gabaldon T."/>
            <person name="Casacuberta J.M."/>
            <person name="Arus P."/>
        </authorList>
    </citation>
    <scope>NUCLEOTIDE SEQUENCE [LARGE SCALE GENOMIC DNA]</scope>
    <source>
        <strain evidence="8">cv. Texas</strain>
    </source>
</reference>
<organism evidence="7 8">
    <name type="scientific">Prunus dulcis</name>
    <name type="common">Almond</name>
    <name type="synonym">Amygdalus dulcis</name>
    <dbReference type="NCBI Taxonomy" id="3755"/>
    <lineage>
        <taxon>Eukaryota</taxon>
        <taxon>Viridiplantae</taxon>
        <taxon>Streptophyta</taxon>
        <taxon>Embryophyta</taxon>
        <taxon>Tracheophyta</taxon>
        <taxon>Spermatophyta</taxon>
        <taxon>Magnoliopsida</taxon>
        <taxon>eudicotyledons</taxon>
        <taxon>Gunneridae</taxon>
        <taxon>Pentapetalae</taxon>
        <taxon>rosids</taxon>
        <taxon>fabids</taxon>
        <taxon>Rosales</taxon>
        <taxon>Rosaceae</taxon>
        <taxon>Amygdaloideae</taxon>
        <taxon>Amygdaleae</taxon>
        <taxon>Prunus</taxon>
    </lineage>
</organism>
<dbReference type="AlphaFoldDB" id="A0A5E4EWC8"/>